<accession>A0A347ZPC7</accession>
<dbReference type="InterPro" id="IPR015424">
    <property type="entry name" value="PyrdxlP-dep_Trfase"/>
</dbReference>
<reference evidence="1 2" key="1">
    <citation type="submission" date="2018-08" db="EMBL/GenBank/DDBJ databases">
        <title>Genomic Encyclopedia of Type Strains, Phase IV (KMG-IV): sequencing the most valuable type-strain genomes for metagenomic binning, comparative biology and taxonomic classification.</title>
        <authorList>
            <person name="Goeker M."/>
        </authorList>
    </citation>
    <scope>NUCLEOTIDE SEQUENCE [LARGE SCALE GENOMIC DNA]</scope>
    <source>
        <strain evidence="1 2">DSM 23923</strain>
    </source>
</reference>
<dbReference type="SUPFAM" id="SSF53383">
    <property type="entry name" value="PLP-dependent transferases"/>
    <property type="match status" value="2"/>
</dbReference>
<dbReference type="RefSeq" id="WP_116225404.1">
    <property type="nucleotide sequence ID" value="NZ_AP018437.1"/>
</dbReference>
<proteinExistence type="predicted"/>
<dbReference type="Gene3D" id="3.90.1150.10">
    <property type="entry name" value="Aspartate Aminotransferase, domain 1"/>
    <property type="match status" value="1"/>
</dbReference>
<protein>
    <submittedName>
        <fullName evidence="1">dTDP-4-amino-4,6-dideoxygalactose transaminase</fullName>
    </submittedName>
</protein>
<dbReference type="InterPro" id="IPR015421">
    <property type="entry name" value="PyrdxlP-dep_Trfase_major"/>
</dbReference>
<gene>
    <name evidence="1" type="ORF">DFR64_2134</name>
</gene>
<sequence>MYVGGEFYADERWRLDEPAIDTSGSLFLNGGKACLTVIGDYLVSQGIREILLPSYLCPSILNALVPCGLSFAFYQVKPDLSIDLQDLARQAQGQRAVYFINYFGFNQPLEVQAALRSLQEKGKLVVEDNAQAAFHPQPFGDFAFNSLRKFCAHDGGYLTTKMDVSAILSKYSDLPNRRLPVIREYREKLADYLYQALDTYDELKALYARAEELYDSDRVVLGDPLEQAEIERLNWAGIRQARRENYTYLLEAIAGIKALRPIFPQLQADIMPLGLPVYVEGIERDWLQDELGEAGIGLTAHWAELAQDTRLNDNATAVEMANTMLTLVIDQRTGHKQMDTMVENLTAFCSG</sequence>
<comment type="caution">
    <text evidence="1">The sequence shown here is derived from an EMBL/GenBank/DDBJ whole genome shotgun (WGS) entry which is preliminary data.</text>
</comment>
<keyword evidence="2" id="KW-1185">Reference proteome</keyword>
<name>A0A347ZPC7_9CHLR</name>
<dbReference type="AlphaFoldDB" id="A0A347ZPC7"/>
<dbReference type="Gene3D" id="3.40.640.10">
    <property type="entry name" value="Type I PLP-dependent aspartate aminotransferase-like (Major domain)"/>
    <property type="match status" value="1"/>
</dbReference>
<evidence type="ECO:0000313" key="2">
    <source>
        <dbReference type="Proteomes" id="UP000256388"/>
    </source>
</evidence>
<dbReference type="EMBL" id="QUMS01000002">
    <property type="protein sequence ID" value="REG08759.1"/>
    <property type="molecule type" value="Genomic_DNA"/>
</dbReference>
<dbReference type="Proteomes" id="UP000256388">
    <property type="component" value="Unassembled WGS sequence"/>
</dbReference>
<dbReference type="InterPro" id="IPR015422">
    <property type="entry name" value="PyrdxlP-dep_Trfase_small"/>
</dbReference>
<organism evidence="1 2">
    <name type="scientific">Pelolinea submarina</name>
    <dbReference type="NCBI Taxonomy" id="913107"/>
    <lineage>
        <taxon>Bacteria</taxon>
        <taxon>Bacillati</taxon>
        <taxon>Chloroflexota</taxon>
        <taxon>Anaerolineae</taxon>
        <taxon>Anaerolineales</taxon>
        <taxon>Anaerolineaceae</taxon>
        <taxon>Pelolinea</taxon>
    </lineage>
</organism>
<evidence type="ECO:0000313" key="1">
    <source>
        <dbReference type="EMBL" id="REG08759.1"/>
    </source>
</evidence>
<dbReference type="OrthoDB" id="8955051at2"/>